<comment type="caution">
    <text evidence="2">The sequence shown here is derived from an EMBL/GenBank/DDBJ whole genome shotgun (WGS) entry which is preliminary data.</text>
</comment>
<dbReference type="EMBL" id="BAABME010013397">
    <property type="protein sequence ID" value="GAA0186125.1"/>
    <property type="molecule type" value="Genomic_DNA"/>
</dbReference>
<dbReference type="Proteomes" id="UP001454036">
    <property type="component" value="Unassembled WGS sequence"/>
</dbReference>
<accession>A0AAV3S035</accession>
<dbReference type="AlphaFoldDB" id="A0AAV3S035"/>
<feature type="region of interest" description="Disordered" evidence="1">
    <location>
        <begin position="1"/>
        <end position="32"/>
    </location>
</feature>
<organism evidence="2 3">
    <name type="scientific">Lithospermum erythrorhizon</name>
    <name type="common">Purple gromwell</name>
    <name type="synonym">Lithospermum officinale var. erythrorhizon</name>
    <dbReference type="NCBI Taxonomy" id="34254"/>
    <lineage>
        <taxon>Eukaryota</taxon>
        <taxon>Viridiplantae</taxon>
        <taxon>Streptophyta</taxon>
        <taxon>Embryophyta</taxon>
        <taxon>Tracheophyta</taxon>
        <taxon>Spermatophyta</taxon>
        <taxon>Magnoliopsida</taxon>
        <taxon>eudicotyledons</taxon>
        <taxon>Gunneridae</taxon>
        <taxon>Pentapetalae</taxon>
        <taxon>asterids</taxon>
        <taxon>lamiids</taxon>
        <taxon>Boraginales</taxon>
        <taxon>Boraginaceae</taxon>
        <taxon>Boraginoideae</taxon>
        <taxon>Lithospermeae</taxon>
        <taxon>Lithospermum</taxon>
    </lineage>
</organism>
<reference evidence="2 3" key="1">
    <citation type="submission" date="2024-01" db="EMBL/GenBank/DDBJ databases">
        <title>The complete chloroplast genome sequence of Lithospermum erythrorhizon: insights into the phylogenetic relationship among Boraginaceae species and the maternal lineages of purple gromwells.</title>
        <authorList>
            <person name="Okada T."/>
            <person name="Watanabe K."/>
        </authorList>
    </citation>
    <scope>NUCLEOTIDE SEQUENCE [LARGE SCALE GENOMIC DNA]</scope>
</reference>
<evidence type="ECO:0000313" key="3">
    <source>
        <dbReference type="Proteomes" id="UP001454036"/>
    </source>
</evidence>
<protein>
    <submittedName>
        <fullName evidence="2">Uncharacterized protein</fullName>
    </submittedName>
</protein>
<evidence type="ECO:0000313" key="2">
    <source>
        <dbReference type="EMBL" id="GAA0186125.1"/>
    </source>
</evidence>
<evidence type="ECO:0000256" key="1">
    <source>
        <dbReference type="SAM" id="MobiDB-lite"/>
    </source>
</evidence>
<name>A0AAV3S035_LITER</name>
<sequence length="157" mass="17098">MEELQRAVAPFVPGSGGGGFNSPPGPSGHDSLMPVEIPYDNRQDQEELGREERTLLVQAKKKALTRARTTSSKALSKGGDTTTISQSIFKMYQMKISSQWRGRGGTACIRPDSRAARSFVSALPLGLEAHLTMFVLSDCFCLGWYAPPCERSPLSAY</sequence>
<proteinExistence type="predicted"/>
<gene>
    <name evidence="2" type="ORF">LIER_33413</name>
</gene>
<keyword evidence="3" id="KW-1185">Reference proteome</keyword>